<name>A0A1I7WNY1_HETBA</name>
<dbReference type="SUPFAM" id="SSF160350">
    <property type="entry name" value="Rnp2-like"/>
    <property type="match status" value="1"/>
</dbReference>
<evidence type="ECO:0000313" key="2">
    <source>
        <dbReference type="Proteomes" id="UP000095283"/>
    </source>
</evidence>
<dbReference type="Proteomes" id="UP000095283">
    <property type="component" value="Unplaced"/>
</dbReference>
<evidence type="ECO:0000256" key="1">
    <source>
        <dbReference type="ARBA" id="ARBA00022694"/>
    </source>
</evidence>
<dbReference type="WBParaSite" id="Hba_06851">
    <property type="protein sequence ID" value="Hba_06851"/>
    <property type="gene ID" value="Hba_06851"/>
</dbReference>
<evidence type="ECO:0000313" key="3">
    <source>
        <dbReference type="WBParaSite" id="Hba_06851"/>
    </source>
</evidence>
<dbReference type="GO" id="GO:1902555">
    <property type="term" value="C:endoribonuclease complex"/>
    <property type="evidence" value="ECO:0007669"/>
    <property type="project" value="UniProtKB-ARBA"/>
</dbReference>
<dbReference type="InterPro" id="IPR038085">
    <property type="entry name" value="Rnp2-like_sf"/>
</dbReference>
<organism evidence="2 3">
    <name type="scientific">Heterorhabditis bacteriophora</name>
    <name type="common">Entomopathogenic nematode worm</name>
    <dbReference type="NCBI Taxonomy" id="37862"/>
    <lineage>
        <taxon>Eukaryota</taxon>
        <taxon>Metazoa</taxon>
        <taxon>Ecdysozoa</taxon>
        <taxon>Nematoda</taxon>
        <taxon>Chromadorea</taxon>
        <taxon>Rhabditida</taxon>
        <taxon>Rhabditina</taxon>
        <taxon>Rhabditomorpha</taxon>
        <taxon>Strongyloidea</taxon>
        <taxon>Heterorhabditidae</taxon>
        <taxon>Heterorhabditis</taxon>
    </lineage>
</organism>
<keyword evidence="2" id="KW-1185">Reference proteome</keyword>
<proteinExistence type="predicted"/>
<sequence>MVFHPKTVIFKLSQQWGRDVAVYLIFLGNKTCYEFFYLKKNKAEDLHTYMCTGYYSARNQNDEPKSATRALIRREVITECNNFRRKIIYETTSHIRRNIMEPISKLDYGNGFLIALYSDGGREFHTWIRAFYLTRKPSLDEILKFCAAELTTAKSLAISIGNANLRDRYIRSDEKDRQKNALETSRNFHQHIVQTALAGVLSSTRELKQYLDNLVTNLFTLYSFLFMGKRKCAIEADLVRLTVKLELEDSLPFEQSDFKLLVAEAVKKILGTCGPHVEVADFDEGSRKGSVIVSGEEVQLMWAALSLYGTHFKRRVAVHLYSVFGFISLAVD</sequence>
<dbReference type="GO" id="GO:0008033">
    <property type="term" value="P:tRNA processing"/>
    <property type="evidence" value="ECO:0007669"/>
    <property type="project" value="UniProtKB-KW"/>
</dbReference>
<dbReference type="AlphaFoldDB" id="A0A1I7WNY1"/>
<accession>A0A1I7WNY1</accession>
<protein>
    <submittedName>
        <fullName evidence="3">Ribonuclease P</fullName>
    </submittedName>
</protein>
<keyword evidence="1" id="KW-0819">tRNA processing</keyword>
<dbReference type="GO" id="GO:1990904">
    <property type="term" value="C:ribonucleoprotein complex"/>
    <property type="evidence" value="ECO:0007669"/>
    <property type="project" value="UniProtKB-ARBA"/>
</dbReference>
<reference evidence="3" key="1">
    <citation type="submission" date="2016-11" db="UniProtKB">
        <authorList>
            <consortium name="WormBaseParasite"/>
        </authorList>
    </citation>
    <scope>IDENTIFICATION</scope>
</reference>